<accession>A0A5N5V7L1</accession>
<keyword evidence="1" id="KW-1133">Transmembrane helix</keyword>
<dbReference type="GeneID" id="74301917"/>
<organism evidence="3 4">
    <name type="scientific">Mycolicibacterium phlei DSM 43239 = CCUG 21000</name>
    <dbReference type="NCBI Taxonomy" id="1226750"/>
    <lineage>
        <taxon>Bacteria</taxon>
        <taxon>Bacillati</taxon>
        <taxon>Actinomycetota</taxon>
        <taxon>Actinomycetes</taxon>
        <taxon>Mycobacteriales</taxon>
        <taxon>Mycobacteriaceae</taxon>
        <taxon>Mycolicibacterium</taxon>
    </lineage>
</organism>
<feature type="domain" description="Fatty acid desaturase" evidence="2">
    <location>
        <begin position="79"/>
        <end position="355"/>
    </location>
</feature>
<dbReference type="Pfam" id="PF00487">
    <property type="entry name" value="FA_desaturase"/>
    <property type="match status" value="1"/>
</dbReference>
<dbReference type="CDD" id="cd03506">
    <property type="entry name" value="Delta6-FADS-like"/>
    <property type="match status" value="1"/>
</dbReference>
<evidence type="ECO:0000313" key="4">
    <source>
        <dbReference type="Proteomes" id="UP000325690"/>
    </source>
</evidence>
<reference evidence="3 4" key="1">
    <citation type="submission" date="2012-10" db="EMBL/GenBank/DDBJ databases">
        <title>The draft sequence of the Mycobacterium pheli genome.</title>
        <authorList>
            <person name="Pettersson B.M.F."/>
            <person name="Das S."/>
            <person name="Dasgupta S."/>
            <person name="Bhattacharya A."/>
            <person name="Kirsebom L.A."/>
        </authorList>
    </citation>
    <scope>NUCLEOTIDE SEQUENCE [LARGE SCALE GENOMIC DNA]</scope>
    <source>
        <strain evidence="3 4">CCUG 21000</strain>
    </source>
</reference>
<dbReference type="PANTHER" id="PTHR19353">
    <property type="entry name" value="FATTY ACID DESATURASE 2"/>
    <property type="match status" value="1"/>
</dbReference>
<dbReference type="GO" id="GO:0016717">
    <property type="term" value="F:oxidoreductase activity, acting on paired donors, with oxidation of a pair of donors resulting in the reduction of molecular oxygen to two molecules of water"/>
    <property type="evidence" value="ECO:0007669"/>
    <property type="project" value="TreeGrafter"/>
</dbReference>
<keyword evidence="1" id="KW-0812">Transmembrane</keyword>
<protein>
    <submittedName>
        <fullName evidence="3">Fatty acid desaturase</fullName>
    </submittedName>
</protein>
<dbReference type="AlphaFoldDB" id="A0A5N5V7L1"/>
<dbReference type="InterPro" id="IPR005804">
    <property type="entry name" value="FA_desaturase_dom"/>
</dbReference>
<dbReference type="GO" id="GO:0006629">
    <property type="term" value="P:lipid metabolic process"/>
    <property type="evidence" value="ECO:0007669"/>
    <property type="project" value="InterPro"/>
</dbReference>
<dbReference type="InterPro" id="IPR012171">
    <property type="entry name" value="Fatty_acid_desaturase"/>
</dbReference>
<feature type="transmembrane region" description="Helical" evidence="1">
    <location>
        <begin position="168"/>
        <end position="187"/>
    </location>
</feature>
<dbReference type="PANTHER" id="PTHR19353:SF84">
    <property type="entry name" value="ACYL-COA DELTA-9-DESATURASE, DESB"/>
    <property type="match status" value="1"/>
</dbReference>
<keyword evidence="1" id="KW-0472">Membrane</keyword>
<proteinExistence type="predicted"/>
<evidence type="ECO:0000313" key="3">
    <source>
        <dbReference type="EMBL" id="KAB7756600.1"/>
    </source>
</evidence>
<comment type="caution">
    <text evidence="3">The sequence shown here is derived from an EMBL/GenBank/DDBJ whole genome shotgun (WGS) entry which is preliminary data.</text>
</comment>
<dbReference type="GO" id="GO:0016020">
    <property type="term" value="C:membrane"/>
    <property type="evidence" value="ECO:0007669"/>
    <property type="project" value="TreeGrafter"/>
</dbReference>
<evidence type="ECO:0000259" key="2">
    <source>
        <dbReference type="Pfam" id="PF00487"/>
    </source>
</evidence>
<dbReference type="Proteomes" id="UP000325690">
    <property type="component" value="Unassembled WGS sequence"/>
</dbReference>
<evidence type="ECO:0000256" key="1">
    <source>
        <dbReference type="SAM" id="Phobius"/>
    </source>
</evidence>
<sequence length="375" mass="42673">MTLTTTQPRTLEKTVAGHTVTLTAEQAEAFGRELDALKESVIADLGERDATYIRRMVKAQRGFEVAGRALLFGGVFPPFWLAGTAMLGVAKILDNMEIGHNVMHGQYDWMNDPALSSRAFEWDTACPSDQWRHSHNYMHHTYTNIVGMDRDVGYGILRISKDQPWKPYFLGNPVYAFLLMVLFQYGVALHDLETERILAGEVTVAEKREILEGIWRKTRRQTLKDYVAFPLLAGPFAPWVLTGNLTANLIRNVWSYMIIFCGHFPDDVQEFSVEETKAETRGQWYFRQVLGSANLTGLFPRRFARPDGKLFHILSGNLSFQIEHHLFPDIPAHRLAEISTQVREICGRYGIPYNSGSLPRQFATVVRKIVRLALP</sequence>
<name>A0A5N5V7L1_MYCPH</name>
<gene>
    <name evidence="3" type="ORF">MPHL21000_11035</name>
</gene>
<keyword evidence="4" id="KW-1185">Reference proteome</keyword>
<dbReference type="RefSeq" id="WP_061481430.1">
    <property type="nucleotide sequence ID" value="NZ_ANBO01000023.1"/>
</dbReference>
<dbReference type="EMBL" id="ANBP01000012">
    <property type="protein sequence ID" value="KAB7756600.1"/>
    <property type="molecule type" value="Genomic_DNA"/>
</dbReference>